<accession>A0ABX7AP25</accession>
<dbReference type="RefSeq" id="WP_053596092.1">
    <property type="nucleotide sequence ID" value="NZ_CP067341.1"/>
</dbReference>
<dbReference type="Proteomes" id="UP000596049">
    <property type="component" value="Chromosome"/>
</dbReference>
<keyword evidence="2" id="KW-1185">Reference proteome</keyword>
<dbReference type="EMBL" id="CP067341">
    <property type="protein sequence ID" value="QQP11575.1"/>
    <property type="molecule type" value="Genomic_DNA"/>
</dbReference>
<organism evidence="1 2">
    <name type="scientific">Lysinibacillus agricola</name>
    <dbReference type="NCBI Taxonomy" id="2590012"/>
    <lineage>
        <taxon>Bacteria</taxon>
        <taxon>Bacillati</taxon>
        <taxon>Bacillota</taxon>
        <taxon>Bacilli</taxon>
        <taxon>Bacillales</taxon>
        <taxon>Bacillaceae</taxon>
        <taxon>Lysinibacillus</taxon>
    </lineage>
</organism>
<sequence length="80" mass="9640">MPREPVKEYLLKKYPLNVNNIEEAYNSNLFWENCDFEKAQEISNKIIELLKAEDMTYTDAYAMLGYIRLDLEYRANRLRL</sequence>
<proteinExistence type="predicted"/>
<protein>
    <submittedName>
        <fullName evidence="1">Uncharacterized protein</fullName>
    </submittedName>
</protein>
<evidence type="ECO:0000313" key="2">
    <source>
        <dbReference type="Proteomes" id="UP000596049"/>
    </source>
</evidence>
<name>A0ABX7AP25_9BACI</name>
<reference evidence="1 2" key="1">
    <citation type="submission" date="2020-01" db="EMBL/GenBank/DDBJ databases">
        <authorList>
            <person name="Liu G."/>
            <person name="Liu B."/>
        </authorList>
    </citation>
    <scope>NUCLEOTIDE SEQUENCE [LARGE SCALE GENOMIC DNA]</scope>
    <source>
        <strain evidence="1 2">FJAT-51161</strain>
    </source>
</reference>
<gene>
    <name evidence="1" type="ORF">FJQ98_20625</name>
</gene>
<evidence type="ECO:0000313" key="1">
    <source>
        <dbReference type="EMBL" id="QQP11575.1"/>
    </source>
</evidence>